<dbReference type="GeneID" id="303675040"/>
<keyword evidence="7" id="KW-0012">Acyltransferase</keyword>
<evidence type="ECO:0000256" key="1">
    <source>
        <dbReference type="ARBA" id="ARBA00001933"/>
    </source>
</evidence>
<dbReference type="InterPro" id="IPR050087">
    <property type="entry name" value="AON_synthase_class-II"/>
</dbReference>
<dbReference type="GO" id="GO:0030170">
    <property type="term" value="F:pyridoxal phosphate binding"/>
    <property type="evidence" value="ECO:0007669"/>
    <property type="project" value="InterPro"/>
</dbReference>
<evidence type="ECO:0000256" key="4">
    <source>
        <dbReference type="ARBA" id="ARBA00022898"/>
    </source>
</evidence>
<keyword evidence="3 7" id="KW-0808">Transferase</keyword>
<dbReference type="RefSeq" id="WP_076560778.1">
    <property type="nucleotide sequence ID" value="NZ_CP033929.1"/>
</dbReference>
<dbReference type="EMBL" id="UFVS01000001">
    <property type="protein sequence ID" value="SUX41476.1"/>
    <property type="molecule type" value="Genomic_DNA"/>
</dbReference>
<dbReference type="Proteomes" id="UP000255231">
    <property type="component" value="Unassembled WGS sequence"/>
</dbReference>
<evidence type="ECO:0000313" key="6">
    <source>
        <dbReference type="EMBL" id="SIQ58817.1"/>
    </source>
</evidence>
<sequence length="369" mass="41679">MLNHLHYFREALDKRKANQTLRILKPKSEGIDFYSNDYLGLARNKELQNLLLKQINENPHLLSGSTGSRLISGNGTEVIETENFISKEHKSSSALLFSSGYNANLALFSTLPNRHDTIIVDEKIHRSVHDACKMSHARKLKFKHNDVEDLEQILKRQNGNCYVAIESLYSMDGDFAPIQEIAEIAKKYNAFLIVDEAHTFGVFGYGLVEKYQLQTSVLATVITYGKALGSHGATILCDKVIKSYLVNFASPFIYTTAGQDVQWRSIRTGYEFLKANKNASSGLQQNIKIFHQQNIKTPSSENSPIQAVLVSDNHRLKDLQETLLNEGFLTYAVFSPTVKQGTERLRICLHSFNTEEEIIGMTKVIKDFI</sequence>
<dbReference type="KEGG" id="cil:EG358_15125"/>
<dbReference type="PANTHER" id="PTHR13693:SF77">
    <property type="entry name" value="8-AMINO-7-OXONONANOATE SYNTHASE"/>
    <property type="match status" value="1"/>
</dbReference>
<protein>
    <submittedName>
        <fullName evidence="7">8-amino-7-oxononanoate synthase</fullName>
        <ecNumber evidence="7">2.3.1.47</ecNumber>
    </submittedName>
</protein>
<dbReference type="GO" id="GO:0009102">
    <property type="term" value="P:biotin biosynthetic process"/>
    <property type="evidence" value="ECO:0007669"/>
    <property type="project" value="TreeGrafter"/>
</dbReference>
<dbReference type="SUPFAM" id="SSF53383">
    <property type="entry name" value="PLP-dependent transferases"/>
    <property type="match status" value="1"/>
</dbReference>
<evidence type="ECO:0000256" key="2">
    <source>
        <dbReference type="ARBA" id="ARBA00010008"/>
    </source>
</evidence>
<dbReference type="GO" id="GO:0008710">
    <property type="term" value="F:8-amino-7-oxononanoate synthase activity"/>
    <property type="evidence" value="ECO:0007669"/>
    <property type="project" value="UniProtKB-EC"/>
</dbReference>
<proteinExistence type="inferred from homology"/>
<dbReference type="Proteomes" id="UP000185725">
    <property type="component" value="Unassembled WGS sequence"/>
</dbReference>
<evidence type="ECO:0000259" key="5">
    <source>
        <dbReference type="Pfam" id="PF00155"/>
    </source>
</evidence>
<evidence type="ECO:0000313" key="8">
    <source>
        <dbReference type="Proteomes" id="UP000185725"/>
    </source>
</evidence>
<gene>
    <name evidence="7" type="primary">bioF</name>
    <name evidence="7" type="ORF">NCTC13560_00274</name>
    <name evidence="6" type="ORF">SAMN05421682_106166</name>
</gene>
<dbReference type="OrthoDB" id="9807157at2"/>
<accession>A0A381F4K0</accession>
<dbReference type="PANTHER" id="PTHR13693">
    <property type="entry name" value="CLASS II AMINOTRANSFERASE/8-AMINO-7-OXONONANOATE SYNTHASE"/>
    <property type="match status" value="1"/>
</dbReference>
<evidence type="ECO:0000313" key="7">
    <source>
        <dbReference type="EMBL" id="SUX41476.1"/>
    </source>
</evidence>
<evidence type="ECO:0000313" key="9">
    <source>
        <dbReference type="Proteomes" id="UP000255231"/>
    </source>
</evidence>
<feature type="domain" description="Aminotransferase class I/classII large" evidence="5">
    <location>
        <begin position="30"/>
        <end position="353"/>
    </location>
</feature>
<dbReference type="InterPro" id="IPR015421">
    <property type="entry name" value="PyrdxlP-dep_Trfase_major"/>
</dbReference>
<comment type="cofactor">
    <cofactor evidence="1">
        <name>pyridoxal 5'-phosphate</name>
        <dbReference type="ChEBI" id="CHEBI:597326"/>
    </cofactor>
</comment>
<evidence type="ECO:0000256" key="3">
    <source>
        <dbReference type="ARBA" id="ARBA00022679"/>
    </source>
</evidence>
<dbReference type="EC" id="2.3.1.47" evidence="7"/>
<dbReference type="Gene3D" id="3.40.640.10">
    <property type="entry name" value="Type I PLP-dependent aspartate aminotransferase-like (Major domain)"/>
    <property type="match status" value="1"/>
</dbReference>
<organism evidence="7 9">
    <name type="scientific">Chryseobacterium indoltheticum</name>
    <dbReference type="NCBI Taxonomy" id="254"/>
    <lineage>
        <taxon>Bacteria</taxon>
        <taxon>Pseudomonadati</taxon>
        <taxon>Bacteroidota</taxon>
        <taxon>Flavobacteriia</taxon>
        <taxon>Flavobacteriales</taxon>
        <taxon>Weeksellaceae</taxon>
        <taxon>Chryseobacterium group</taxon>
        <taxon>Chryseobacterium</taxon>
    </lineage>
</organism>
<reference evidence="6 8" key="1">
    <citation type="submission" date="2017-01" db="EMBL/GenBank/DDBJ databases">
        <authorList>
            <person name="Varghese N."/>
            <person name="Submissions S."/>
        </authorList>
    </citation>
    <scope>NUCLEOTIDE SEQUENCE [LARGE SCALE GENOMIC DNA]</scope>
    <source>
        <strain evidence="6 8">ATCC 27950</strain>
    </source>
</reference>
<keyword evidence="4" id="KW-0663">Pyridoxal phosphate</keyword>
<dbReference type="EMBL" id="FTMF01000006">
    <property type="protein sequence ID" value="SIQ58817.1"/>
    <property type="molecule type" value="Genomic_DNA"/>
</dbReference>
<dbReference type="Pfam" id="PF00155">
    <property type="entry name" value="Aminotran_1_2"/>
    <property type="match status" value="1"/>
</dbReference>
<dbReference type="AlphaFoldDB" id="A0A381F4K0"/>
<comment type="similarity">
    <text evidence="2">Belongs to the class-II pyridoxal-phosphate-dependent aminotransferase family. BioF subfamily.</text>
</comment>
<dbReference type="Gene3D" id="3.90.1150.10">
    <property type="entry name" value="Aspartate Aminotransferase, domain 1"/>
    <property type="match status" value="1"/>
</dbReference>
<dbReference type="InterPro" id="IPR004839">
    <property type="entry name" value="Aminotransferase_I/II_large"/>
</dbReference>
<reference evidence="7 9" key="2">
    <citation type="submission" date="2018-06" db="EMBL/GenBank/DDBJ databases">
        <authorList>
            <consortium name="Pathogen Informatics"/>
            <person name="Doyle S."/>
        </authorList>
    </citation>
    <scope>NUCLEOTIDE SEQUENCE [LARGE SCALE GENOMIC DNA]</scope>
    <source>
        <strain evidence="7 9">NCTC13560</strain>
    </source>
</reference>
<dbReference type="InterPro" id="IPR015424">
    <property type="entry name" value="PyrdxlP-dep_Trfase"/>
</dbReference>
<keyword evidence="8" id="KW-1185">Reference proteome</keyword>
<dbReference type="InterPro" id="IPR015422">
    <property type="entry name" value="PyrdxlP-dep_Trfase_small"/>
</dbReference>
<name>A0A381F4K0_9FLAO</name>